<accession>A0A2M7R6Z3</accession>
<gene>
    <name evidence="2" type="ORF">COY73_02830</name>
</gene>
<keyword evidence="1" id="KW-0175">Coiled coil</keyword>
<evidence type="ECO:0000256" key="1">
    <source>
        <dbReference type="SAM" id="Coils"/>
    </source>
</evidence>
<feature type="non-terminal residue" evidence="2">
    <location>
        <position position="85"/>
    </location>
</feature>
<protein>
    <submittedName>
        <fullName evidence="2">Uncharacterized protein</fullName>
    </submittedName>
</protein>
<evidence type="ECO:0000313" key="2">
    <source>
        <dbReference type="EMBL" id="PIY88738.1"/>
    </source>
</evidence>
<reference evidence="3" key="1">
    <citation type="submission" date="2017-09" db="EMBL/GenBank/DDBJ databases">
        <title>Depth-based differentiation of microbial function through sediment-hosted aquifers and enrichment of novel symbionts in the deep terrestrial subsurface.</title>
        <authorList>
            <person name="Probst A.J."/>
            <person name="Ladd B."/>
            <person name="Jarett J.K."/>
            <person name="Geller-Mcgrath D.E."/>
            <person name="Sieber C.M.K."/>
            <person name="Emerson J.B."/>
            <person name="Anantharaman K."/>
            <person name="Thomas B.C."/>
            <person name="Malmstrom R."/>
            <person name="Stieglmeier M."/>
            <person name="Klingl A."/>
            <person name="Woyke T."/>
            <person name="Ryan C.M."/>
            <person name="Banfield J.F."/>
        </authorList>
    </citation>
    <scope>NUCLEOTIDE SEQUENCE [LARGE SCALE GENOMIC DNA]</scope>
</reference>
<organism evidence="2 3">
    <name type="scientific">Candidatus Nealsonbacteria bacterium CG_4_10_14_0_8_um_filter_37_14</name>
    <dbReference type="NCBI Taxonomy" id="1974684"/>
    <lineage>
        <taxon>Bacteria</taxon>
        <taxon>Candidatus Nealsoniibacteriota</taxon>
    </lineage>
</organism>
<feature type="coiled-coil region" evidence="1">
    <location>
        <begin position="32"/>
        <end position="59"/>
    </location>
</feature>
<dbReference type="AlphaFoldDB" id="A0A2M7R6Z3"/>
<evidence type="ECO:0000313" key="3">
    <source>
        <dbReference type="Proteomes" id="UP000230767"/>
    </source>
</evidence>
<comment type="caution">
    <text evidence="2">The sequence shown here is derived from an EMBL/GenBank/DDBJ whole genome shotgun (WGS) entry which is preliminary data.</text>
</comment>
<proteinExistence type="predicted"/>
<sequence length="85" mass="9625">MSYKKIILLVSFLIVFGFLFNFNTPVAEAMTTMEIQALIQQLQSQIAQLQSQLAEVTGGEKVWCHDFNRNLKYGNAGEEVRALQT</sequence>
<dbReference type="Proteomes" id="UP000230767">
    <property type="component" value="Unassembled WGS sequence"/>
</dbReference>
<name>A0A2M7R6Z3_9BACT</name>
<dbReference type="EMBL" id="PFLW01000071">
    <property type="protein sequence ID" value="PIY88738.1"/>
    <property type="molecule type" value="Genomic_DNA"/>
</dbReference>